<evidence type="ECO:0000313" key="4">
    <source>
        <dbReference type="Proteomes" id="UP001519460"/>
    </source>
</evidence>
<name>A0ABD0L855_9CAEN</name>
<keyword evidence="4" id="KW-1185">Reference proteome</keyword>
<evidence type="ECO:0000256" key="1">
    <source>
        <dbReference type="SAM" id="MobiDB-lite"/>
    </source>
</evidence>
<comment type="caution">
    <text evidence="3">The sequence shown here is derived from an EMBL/GenBank/DDBJ whole genome shotgun (WGS) entry which is preliminary data.</text>
</comment>
<feature type="region of interest" description="Disordered" evidence="1">
    <location>
        <begin position="481"/>
        <end position="542"/>
    </location>
</feature>
<accession>A0ABD0L855</accession>
<reference evidence="3 4" key="1">
    <citation type="journal article" date="2023" name="Sci. Data">
        <title>Genome assembly of the Korean intertidal mud-creeper Batillaria attramentaria.</title>
        <authorList>
            <person name="Patra A.K."/>
            <person name="Ho P.T."/>
            <person name="Jun S."/>
            <person name="Lee S.J."/>
            <person name="Kim Y."/>
            <person name="Won Y.J."/>
        </authorList>
    </citation>
    <scope>NUCLEOTIDE SEQUENCE [LARGE SCALE GENOMIC DNA]</scope>
    <source>
        <strain evidence="3">Wonlab-2016</strain>
    </source>
</reference>
<dbReference type="InterPro" id="IPR027914">
    <property type="entry name" value="DUF4456"/>
</dbReference>
<sequence length="879" mass="99783">DVQVEDDCATSRFSLLRAWPREKVLVSEELTAYLRTLNVLFNNSACNFDACVMPEANIAFQQQTQKEEQPKPVPMAVADILSTEKGTTFYVLTVAGDMRLNFLNYLESWCEQAKERAASVVVAKSEELNSELDLRLHLHQPRSRRAELDVHNVRAAELVMHAERVTRHCKGIGQSLTELRSRFTAMSSHHNKLAQKFRQDIEALEVIFINATKSSRLVALQNQLGVELEKYMSVIRTSLRQFRQHLDETLQMLRESNARFIKSFKLFSDGGNFCPEEIEEYRRRLEKMSNKINTAEGSIMSELEGMESKRLDVATKVSNEFEDRFKSHMFDLLFMEKVARWLTNTQVKIKAEVAASNSQAQALARHLLDLERRIDACEKPNFDKEQITPTQLNDFLTTVMESFHQRSEYLNCAKNLARPSSAMQAGIGSASKTGVTTDAMTPVSRPGKQPSEDPSVNVIKNILRTQKAKMQFGTEATLDVDFSQAGGMPPPSAFTGADASREKTKSAMSQASTKIIGSEKAATGRRPTLPSIPPTSELSTPLAGLKRNTSARIPVMAFLLQTTFEQTGDRKDKSKTTLFNEGEESVEEEKNHFMGSIQRTLREATDGLLTTAEAYYKQKGTRLVTRPQVLQETFEQYQEVINQKILSYLQQCEDYHNQCLQEFRQQLTKVEQLAALVPTLVINDLVNKHIQNAKSAHTKMQEEFQKTLDEINARQTCAVEHAKTLLDALPRLAEQQLVQYDGLLVVDDVEKGRVERTRYPTSELIRRKEVGEPLIDEDDRDALPRGKGNWLGMPLNQLVAENRPSKLQLTPTVQTSKTTLGHSSTVKARDSAYEDYKVQFENTLAMIEEEKERLVRDEEHWTNSWLTSVQRVKDLHQPQ</sequence>
<evidence type="ECO:0000313" key="3">
    <source>
        <dbReference type="EMBL" id="KAK7495731.1"/>
    </source>
</evidence>
<dbReference type="Proteomes" id="UP001519460">
    <property type="component" value="Unassembled WGS sequence"/>
</dbReference>
<dbReference type="PANTHER" id="PTHR21444:SF14">
    <property type="entry name" value="COILED-COIL DOMAIN-CONTAINING PROTEIN 180"/>
    <property type="match status" value="1"/>
</dbReference>
<feature type="compositionally biased region" description="Polar residues" evidence="1">
    <location>
        <begin position="506"/>
        <end position="515"/>
    </location>
</feature>
<organism evidence="3 4">
    <name type="scientific">Batillaria attramentaria</name>
    <dbReference type="NCBI Taxonomy" id="370345"/>
    <lineage>
        <taxon>Eukaryota</taxon>
        <taxon>Metazoa</taxon>
        <taxon>Spiralia</taxon>
        <taxon>Lophotrochozoa</taxon>
        <taxon>Mollusca</taxon>
        <taxon>Gastropoda</taxon>
        <taxon>Caenogastropoda</taxon>
        <taxon>Sorbeoconcha</taxon>
        <taxon>Cerithioidea</taxon>
        <taxon>Batillariidae</taxon>
        <taxon>Batillaria</taxon>
    </lineage>
</organism>
<feature type="region of interest" description="Disordered" evidence="1">
    <location>
        <begin position="431"/>
        <end position="455"/>
    </location>
</feature>
<feature type="non-terminal residue" evidence="3">
    <location>
        <position position="1"/>
    </location>
</feature>
<gene>
    <name evidence="3" type="ORF">BaRGS_00012951</name>
</gene>
<dbReference type="AlphaFoldDB" id="A0ABD0L855"/>
<dbReference type="EMBL" id="JACVVK020000072">
    <property type="protein sequence ID" value="KAK7495731.1"/>
    <property type="molecule type" value="Genomic_DNA"/>
</dbReference>
<protein>
    <recommendedName>
        <fullName evidence="2">DUF4456 domain-containing protein</fullName>
    </recommendedName>
</protein>
<proteinExistence type="predicted"/>
<dbReference type="Pfam" id="PF14644">
    <property type="entry name" value="DUF4456"/>
    <property type="match status" value="1"/>
</dbReference>
<feature type="domain" description="DUF4456" evidence="2">
    <location>
        <begin position="609"/>
        <end position="714"/>
    </location>
</feature>
<dbReference type="PANTHER" id="PTHR21444">
    <property type="entry name" value="COILED-COIL DOMAIN-CONTAINING PROTEIN 180"/>
    <property type="match status" value="1"/>
</dbReference>
<evidence type="ECO:0000259" key="2">
    <source>
        <dbReference type="Pfam" id="PF14644"/>
    </source>
</evidence>